<dbReference type="AlphaFoldDB" id="A0A6A4T9P0"/>
<organism evidence="1 2">
    <name type="scientific">Scophthalmus maximus</name>
    <name type="common">Turbot</name>
    <name type="synonym">Psetta maxima</name>
    <dbReference type="NCBI Taxonomy" id="52904"/>
    <lineage>
        <taxon>Eukaryota</taxon>
        <taxon>Metazoa</taxon>
        <taxon>Chordata</taxon>
        <taxon>Craniata</taxon>
        <taxon>Vertebrata</taxon>
        <taxon>Euteleostomi</taxon>
        <taxon>Actinopterygii</taxon>
        <taxon>Neopterygii</taxon>
        <taxon>Teleostei</taxon>
        <taxon>Neoteleostei</taxon>
        <taxon>Acanthomorphata</taxon>
        <taxon>Carangaria</taxon>
        <taxon>Pleuronectiformes</taxon>
        <taxon>Pleuronectoidei</taxon>
        <taxon>Scophthalmidae</taxon>
        <taxon>Scophthalmus</taxon>
    </lineage>
</organism>
<reference evidence="1 2" key="1">
    <citation type="submission" date="2019-06" db="EMBL/GenBank/DDBJ databases">
        <title>Draft genomes of female and male turbot (Scophthalmus maximus).</title>
        <authorList>
            <person name="Xu H."/>
            <person name="Xu X.-W."/>
            <person name="Shao C."/>
            <person name="Chen S."/>
        </authorList>
    </citation>
    <scope>NUCLEOTIDE SEQUENCE [LARGE SCALE GENOMIC DNA]</scope>
    <source>
        <strain evidence="1">Ysfricsl-2016a</strain>
        <tissue evidence="1">Blood</tissue>
    </source>
</reference>
<proteinExistence type="predicted"/>
<sequence>MFIYGTSALPTGVVLVRGSLQPVFRRTKRPDDSQFPDANMDDSNPSLSLCIVCIVLFSRESKKVKTKGQLRHHKPSEPHFGTVIHLIWIHTDTE</sequence>
<evidence type="ECO:0000313" key="2">
    <source>
        <dbReference type="Proteomes" id="UP000438429"/>
    </source>
</evidence>
<accession>A0A6A4T9P0</accession>
<gene>
    <name evidence="1" type="ORF">F2P81_004130</name>
</gene>
<protein>
    <submittedName>
        <fullName evidence="1">Uncharacterized protein</fullName>
    </submittedName>
</protein>
<name>A0A6A4T9P0_SCOMX</name>
<comment type="caution">
    <text evidence="1">The sequence shown here is derived from an EMBL/GenBank/DDBJ whole genome shotgun (WGS) entry which is preliminary data.</text>
</comment>
<dbReference type="Proteomes" id="UP000438429">
    <property type="component" value="Unassembled WGS sequence"/>
</dbReference>
<dbReference type="EMBL" id="VEVO01000004">
    <property type="protein sequence ID" value="KAF0042793.1"/>
    <property type="molecule type" value="Genomic_DNA"/>
</dbReference>
<evidence type="ECO:0000313" key="1">
    <source>
        <dbReference type="EMBL" id="KAF0042793.1"/>
    </source>
</evidence>